<name>A0A433UDB3_ELYCH</name>
<gene>
    <name evidence="1" type="ORF">EGW08_000460</name>
</gene>
<comment type="caution">
    <text evidence="1">The sequence shown here is derived from an EMBL/GenBank/DDBJ whole genome shotgun (WGS) entry which is preliminary data.</text>
</comment>
<evidence type="ECO:0000313" key="1">
    <source>
        <dbReference type="EMBL" id="RUS91752.1"/>
    </source>
</evidence>
<proteinExistence type="predicted"/>
<sequence length="109" mass="12565">MVSKTGESFRAFCECLNDRISYRNMNKAKSLSRHISTCVYSNPVQKRSAYGTCYKRASSPFHSVCREASRSKGTTGDLRNTRRSNCDCEMNLVLLNGHQFELQYSRQYM</sequence>
<keyword evidence="2" id="KW-1185">Reference proteome</keyword>
<dbReference type="AlphaFoldDB" id="A0A433UDB3"/>
<dbReference type="Proteomes" id="UP000271974">
    <property type="component" value="Unassembled WGS sequence"/>
</dbReference>
<protein>
    <submittedName>
        <fullName evidence="1">Uncharacterized protein</fullName>
    </submittedName>
</protein>
<organism evidence="1 2">
    <name type="scientific">Elysia chlorotica</name>
    <name type="common">Eastern emerald elysia</name>
    <name type="synonym">Sea slug</name>
    <dbReference type="NCBI Taxonomy" id="188477"/>
    <lineage>
        <taxon>Eukaryota</taxon>
        <taxon>Metazoa</taxon>
        <taxon>Spiralia</taxon>
        <taxon>Lophotrochozoa</taxon>
        <taxon>Mollusca</taxon>
        <taxon>Gastropoda</taxon>
        <taxon>Heterobranchia</taxon>
        <taxon>Euthyneura</taxon>
        <taxon>Panpulmonata</taxon>
        <taxon>Sacoglossa</taxon>
        <taxon>Placobranchoidea</taxon>
        <taxon>Plakobranchidae</taxon>
        <taxon>Elysia</taxon>
    </lineage>
</organism>
<accession>A0A433UDB3</accession>
<reference evidence="1 2" key="1">
    <citation type="submission" date="2019-01" db="EMBL/GenBank/DDBJ databases">
        <title>A draft genome assembly of the solar-powered sea slug Elysia chlorotica.</title>
        <authorList>
            <person name="Cai H."/>
            <person name="Li Q."/>
            <person name="Fang X."/>
            <person name="Li J."/>
            <person name="Curtis N.E."/>
            <person name="Altenburger A."/>
            <person name="Shibata T."/>
            <person name="Feng M."/>
            <person name="Maeda T."/>
            <person name="Schwartz J.A."/>
            <person name="Shigenobu S."/>
            <person name="Lundholm N."/>
            <person name="Nishiyama T."/>
            <person name="Yang H."/>
            <person name="Hasebe M."/>
            <person name="Li S."/>
            <person name="Pierce S.K."/>
            <person name="Wang J."/>
        </authorList>
    </citation>
    <scope>NUCLEOTIDE SEQUENCE [LARGE SCALE GENOMIC DNA]</scope>
    <source>
        <strain evidence="1">EC2010</strain>
        <tissue evidence="1">Whole organism of an adult</tissue>
    </source>
</reference>
<dbReference type="EMBL" id="RQTK01000006">
    <property type="protein sequence ID" value="RUS91752.1"/>
    <property type="molecule type" value="Genomic_DNA"/>
</dbReference>
<evidence type="ECO:0000313" key="2">
    <source>
        <dbReference type="Proteomes" id="UP000271974"/>
    </source>
</evidence>